<organism evidence="1 2">
    <name type="scientific">Phytophthora pseudosyringae</name>
    <dbReference type="NCBI Taxonomy" id="221518"/>
    <lineage>
        <taxon>Eukaryota</taxon>
        <taxon>Sar</taxon>
        <taxon>Stramenopiles</taxon>
        <taxon>Oomycota</taxon>
        <taxon>Peronosporomycetes</taxon>
        <taxon>Peronosporales</taxon>
        <taxon>Peronosporaceae</taxon>
        <taxon>Phytophthora</taxon>
    </lineage>
</organism>
<protein>
    <submittedName>
        <fullName evidence="1">Uncharacterized protein</fullName>
    </submittedName>
</protein>
<comment type="caution">
    <text evidence="1">The sequence shown here is derived from an EMBL/GenBank/DDBJ whole genome shotgun (WGS) entry which is preliminary data.</text>
</comment>
<keyword evidence="2" id="KW-1185">Reference proteome</keyword>
<reference evidence="1" key="1">
    <citation type="submission" date="2021-02" db="EMBL/GenBank/DDBJ databases">
        <authorList>
            <person name="Palmer J.M."/>
        </authorList>
    </citation>
    <scope>NUCLEOTIDE SEQUENCE</scope>
    <source>
        <strain evidence="1">SCRP734</strain>
    </source>
</reference>
<dbReference type="OrthoDB" id="129495at2759"/>
<dbReference type="AlphaFoldDB" id="A0A8T1VDW0"/>
<evidence type="ECO:0000313" key="2">
    <source>
        <dbReference type="Proteomes" id="UP000694044"/>
    </source>
</evidence>
<gene>
    <name evidence="1" type="ORF">PHYPSEUDO_010145</name>
</gene>
<dbReference type="Proteomes" id="UP000694044">
    <property type="component" value="Unassembled WGS sequence"/>
</dbReference>
<evidence type="ECO:0000313" key="1">
    <source>
        <dbReference type="EMBL" id="KAG7378393.1"/>
    </source>
</evidence>
<accession>A0A8T1VDW0</accession>
<name>A0A8T1VDW0_9STRA</name>
<proteinExistence type="predicted"/>
<sequence>MPAQPKMQALCSTDLAAMEAALDSINDWSDFAVKLEIQSMGAPLTSVADALGMAEAALPMNETCTFNDKPVQRSTTKRRKRRTPKQEIERLRVLEHNLARRLETLQLAAHNQTQQGHLASHKRNDAVSFWKAVATRQYEQRLASERENLRLKKIVKARIAHAKRVSKYVSAIPATQRRIELLPIALYSSHRVINQLSVRS</sequence>
<dbReference type="EMBL" id="JAGDFM010000428">
    <property type="protein sequence ID" value="KAG7378393.1"/>
    <property type="molecule type" value="Genomic_DNA"/>
</dbReference>